<dbReference type="Proteomes" id="UP000601435">
    <property type="component" value="Unassembled WGS sequence"/>
</dbReference>
<evidence type="ECO:0000256" key="1">
    <source>
        <dbReference type="SAM" id="MobiDB-lite"/>
    </source>
</evidence>
<gene>
    <name evidence="2" type="ORF">SNEC2469_LOCUS16581</name>
</gene>
<feature type="compositionally biased region" description="Low complexity" evidence="1">
    <location>
        <begin position="50"/>
        <end position="59"/>
    </location>
</feature>
<organism evidence="2 3">
    <name type="scientific">Symbiodinium necroappetens</name>
    <dbReference type="NCBI Taxonomy" id="1628268"/>
    <lineage>
        <taxon>Eukaryota</taxon>
        <taxon>Sar</taxon>
        <taxon>Alveolata</taxon>
        <taxon>Dinophyceae</taxon>
        <taxon>Suessiales</taxon>
        <taxon>Symbiodiniaceae</taxon>
        <taxon>Symbiodinium</taxon>
    </lineage>
</organism>
<reference evidence="2" key="1">
    <citation type="submission" date="2021-02" db="EMBL/GenBank/DDBJ databases">
        <authorList>
            <person name="Dougan E. K."/>
            <person name="Rhodes N."/>
            <person name="Thang M."/>
            <person name="Chan C."/>
        </authorList>
    </citation>
    <scope>NUCLEOTIDE SEQUENCE</scope>
</reference>
<protein>
    <submittedName>
        <fullName evidence="2">Uncharacterized protein</fullName>
    </submittedName>
</protein>
<feature type="region of interest" description="Disordered" evidence="1">
    <location>
        <begin position="1"/>
        <end position="59"/>
    </location>
</feature>
<evidence type="ECO:0000313" key="3">
    <source>
        <dbReference type="Proteomes" id="UP000601435"/>
    </source>
</evidence>
<dbReference type="OrthoDB" id="429338at2759"/>
<sequence length="104" mass="10664">MASAALTVPDARPSSAARTGMPRLGRLQSAASPGRTRSASAARQSTRPQSAARGSARTGAAAAAAAAAVKTLYPIPGDVGYYQRADVKGRVKKPKLDKDMAKLK</sequence>
<dbReference type="AlphaFoldDB" id="A0A812UK25"/>
<feature type="compositionally biased region" description="Polar residues" evidence="1">
    <location>
        <begin position="29"/>
        <end position="49"/>
    </location>
</feature>
<dbReference type="EMBL" id="CAJNJA010027047">
    <property type="protein sequence ID" value="CAE7569388.1"/>
    <property type="molecule type" value="Genomic_DNA"/>
</dbReference>
<keyword evidence="3" id="KW-1185">Reference proteome</keyword>
<accession>A0A812UK25</accession>
<evidence type="ECO:0000313" key="2">
    <source>
        <dbReference type="EMBL" id="CAE7569388.1"/>
    </source>
</evidence>
<name>A0A812UK25_9DINO</name>
<feature type="non-terminal residue" evidence="2">
    <location>
        <position position="104"/>
    </location>
</feature>
<proteinExistence type="predicted"/>
<comment type="caution">
    <text evidence="2">The sequence shown here is derived from an EMBL/GenBank/DDBJ whole genome shotgun (WGS) entry which is preliminary data.</text>
</comment>